<dbReference type="InterPro" id="IPR050492">
    <property type="entry name" value="Bact_metal-bind_prot9"/>
</dbReference>
<evidence type="ECO:0000313" key="7">
    <source>
        <dbReference type="EMBL" id="MFB5760761.1"/>
    </source>
</evidence>
<accession>A0ABV5BZR1</accession>
<evidence type="ECO:0000256" key="6">
    <source>
        <dbReference type="SAM" id="SignalP"/>
    </source>
</evidence>
<dbReference type="InterPro" id="IPR006128">
    <property type="entry name" value="Lipoprotein_PsaA-like"/>
</dbReference>
<evidence type="ECO:0000256" key="1">
    <source>
        <dbReference type="ARBA" id="ARBA00011028"/>
    </source>
</evidence>
<proteinExistence type="inferred from homology"/>
<keyword evidence="2 4" id="KW-0813">Transport</keyword>
<dbReference type="Proteomes" id="UP001580430">
    <property type="component" value="Unassembled WGS sequence"/>
</dbReference>
<keyword evidence="3 6" id="KW-0732">Signal</keyword>
<feature type="region of interest" description="Disordered" evidence="5">
    <location>
        <begin position="148"/>
        <end position="205"/>
    </location>
</feature>
<dbReference type="SUPFAM" id="SSF53807">
    <property type="entry name" value="Helical backbone' metal receptor"/>
    <property type="match status" value="1"/>
</dbReference>
<evidence type="ECO:0000313" key="8">
    <source>
        <dbReference type="Proteomes" id="UP001580430"/>
    </source>
</evidence>
<dbReference type="Pfam" id="PF01297">
    <property type="entry name" value="ZnuA"/>
    <property type="match status" value="1"/>
</dbReference>
<gene>
    <name evidence="7" type="ORF">ACE5LO_10185</name>
</gene>
<dbReference type="PRINTS" id="PR00690">
    <property type="entry name" value="ADHESNFAMILY"/>
</dbReference>
<dbReference type="EMBL" id="JBHIRY010000007">
    <property type="protein sequence ID" value="MFB5760761.1"/>
    <property type="molecule type" value="Genomic_DNA"/>
</dbReference>
<dbReference type="CDD" id="cd01017">
    <property type="entry name" value="AdcA"/>
    <property type="match status" value="1"/>
</dbReference>
<evidence type="ECO:0000256" key="5">
    <source>
        <dbReference type="SAM" id="MobiDB-lite"/>
    </source>
</evidence>
<feature type="chain" id="PRO_5046711838" evidence="6">
    <location>
        <begin position="20"/>
        <end position="374"/>
    </location>
</feature>
<evidence type="ECO:0000256" key="4">
    <source>
        <dbReference type="RuleBase" id="RU003512"/>
    </source>
</evidence>
<feature type="signal peptide" evidence="6">
    <location>
        <begin position="1"/>
        <end position="19"/>
    </location>
</feature>
<dbReference type="PANTHER" id="PTHR42953">
    <property type="entry name" value="HIGH-AFFINITY ZINC UPTAKE SYSTEM PROTEIN ZNUA-RELATED"/>
    <property type="match status" value="1"/>
</dbReference>
<sequence length="374" mass="40258">MKFWNHGLTALSLSVMLVAAGCGSSTGSEGNNNAGYSSSSSTGASANTEATEKLEIKTSFYPMYEFTRHVAGDLANVENLVPAGMEPHDWEPTAQDMAAITDADVLIYSGAGMEGWAEQVLDSATGSGLKAIEASHGIELMKDAEEGHEHGEEAHGEEHEHEDGEHAHEEQAHEGEGHTHDEGGHEAEGHEESGHHHDHGGLDPHVWLSPALAVQEVRNIEKGLSEAAPQYKDQFKTNADAYVAALEALDKDFTAALKDSKRKDFITQHAAFGYLAKQYGLTQVPIAGLSPDQEPSPSRMADIVKFAKEHNVKTIFFETLVSSKVADTIANEIGAQSAVLNPIEGLTEEELADGLDYIKVMRQNLEALKAALNE</sequence>
<evidence type="ECO:0000256" key="3">
    <source>
        <dbReference type="ARBA" id="ARBA00022729"/>
    </source>
</evidence>
<dbReference type="InterPro" id="IPR006129">
    <property type="entry name" value="AdhesinB"/>
</dbReference>
<comment type="caution">
    <text evidence="7">The sequence shown here is derived from an EMBL/GenBank/DDBJ whole genome shotgun (WGS) entry which is preliminary data.</text>
</comment>
<reference evidence="7 8" key="1">
    <citation type="submission" date="2024-09" db="EMBL/GenBank/DDBJ databases">
        <title>Paenibacillus zeirhizospherea sp. nov., isolated from surface of the maize (Zea mays) roots in a horticulture field, Hungary.</title>
        <authorList>
            <person name="Marton D."/>
            <person name="Farkas M."/>
            <person name="Bedics A."/>
            <person name="Toth E."/>
            <person name="Tancsics A."/>
            <person name="Boka K."/>
            <person name="Marati G."/>
            <person name="Kriszt B."/>
            <person name="Cserhati M."/>
        </authorList>
    </citation>
    <scope>NUCLEOTIDE SEQUENCE [LARGE SCALE GENOMIC DNA]</scope>
    <source>
        <strain evidence="7 8">JCM 18446</strain>
    </source>
</reference>
<dbReference type="PROSITE" id="PS51257">
    <property type="entry name" value="PROKAR_LIPOPROTEIN"/>
    <property type="match status" value="1"/>
</dbReference>
<keyword evidence="8" id="KW-1185">Reference proteome</keyword>
<evidence type="ECO:0000256" key="2">
    <source>
        <dbReference type="ARBA" id="ARBA00022448"/>
    </source>
</evidence>
<organism evidence="7 8">
    <name type="scientific">Paenibacillus medicaginis</name>
    <dbReference type="NCBI Taxonomy" id="1470560"/>
    <lineage>
        <taxon>Bacteria</taxon>
        <taxon>Bacillati</taxon>
        <taxon>Bacillota</taxon>
        <taxon>Bacilli</taxon>
        <taxon>Bacillales</taxon>
        <taxon>Paenibacillaceae</taxon>
        <taxon>Paenibacillus</taxon>
    </lineage>
</organism>
<protein>
    <submittedName>
        <fullName evidence="7">Metal ABC transporter substrate-binding protein</fullName>
    </submittedName>
</protein>
<dbReference type="InterPro" id="IPR006127">
    <property type="entry name" value="ZnuA-like"/>
</dbReference>
<dbReference type="PANTHER" id="PTHR42953:SF3">
    <property type="entry name" value="HIGH-AFFINITY ZINC UPTAKE SYSTEM PROTEIN ZNUA"/>
    <property type="match status" value="1"/>
</dbReference>
<feature type="compositionally biased region" description="Basic and acidic residues" evidence="5">
    <location>
        <begin position="148"/>
        <end position="202"/>
    </location>
</feature>
<dbReference type="PRINTS" id="PR00691">
    <property type="entry name" value="ADHESINB"/>
</dbReference>
<comment type="similarity">
    <text evidence="1 4">Belongs to the bacterial solute-binding protein 9 family.</text>
</comment>
<dbReference type="RefSeq" id="WP_375519910.1">
    <property type="nucleotide sequence ID" value="NZ_JBHIRY010000007.1"/>
</dbReference>
<dbReference type="Gene3D" id="3.40.50.1980">
    <property type="entry name" value="Nitrogenase molybdenum iron protein domain"/>
    <property type="match status" value="3"/>
</dbReference>
<feature type="region of interest" description="Disordered" evidence="5">
    <location>
        <begin position="26"/>
        <end position="48"/>
    </location>
</feature>
<name>A0ABV5BZR1_9BACL</name>
<feature type="compositionally biased region" description="Low complexity" evidence="5">
    <location>
        <begin position="27"/>
        <end position="48"/>
    </location>
</feature>